<dbReference type="SUPFAM" id="SSF56801">
    <property type="entry name" value="Acetyl-CoA synthetase-like"/>
    <property type="match status" value="1"/>
</dbReference>
<protein>
    <recommendedName>
        <fullName evidence="2">AMP-dependent synthetase/ligase domain-containing protein</fullName>
    </recommendedName>
</protein>
<dbReference type="EMBL" id="HBHT01022679">
    <property type="protein sequence ID" value="CAD9972935.1"/>
    <property type="molecule type" value="Transcribed_RNA"/>
</dbReference>
<sequence length="297" mass="32746">MFRSLATSSIKKLATTATVRSAVRPQAIRTFSAVPASTASSVAGVGGNMITALTEENPHVNAVRYTHKNRLWTMKHVEYYAEAHAIGFLETGLQAGDVVLSWLPAHFQESMVLQFACSKSGLIMYNLDPALAMDDEKAAEVALREALTLTKANVFISQEAGDDVNYTRIAHRVIPELEVQDMLLGQPFLTPRFPHLRFCIHSGHDNDGLEGWYRIQDFVIPGDEEHDSLQSELDEDGVVITPDTPLMGQLELNAQGIPVGLGKTLTNQQVLDSKVWPTYSKILEKEFHVVEGTGVVF</sequence>
<proteinExistence type="predicted"/>
<dbReference type="AlphaFoldDB" id="A0A7S2YF29"/>
<evidence type="ECO:0000313" key="1">
    <source>
        <dbReference type="EMBL" id="CAD9972935.1"/>
    </source>
</evidence>
<name>A0A7S2YF29_9STRA</name>
<dbReference type="Gene3D" id="3.40.50.980">
    <property type="match status" value="1"/>
</dbReference>
<organism evidence="1">
    <name type="scientific">Entomoneis paludosa</name>
    <dbReference type="NCBI Taxonomy" id="265537"/>
    <lineage>
        <taxon>Eukaryota</taxon>
        <taxon>Sar</taxon>
        <taxon>Stramenopiles</taxon>
        <taxon>Ochrophyta</taxon>
        <taxon>Bacillariophyta</taxon>
        <taxon>Bacillariophyceae</taxon>
        <taxon>Bacillariophycidae</taxon>
        <taxon>Entomoneidaceae</taxon>
        <taxon>Entomoneis</taxon>
    </lineage>
</organism>
<accession>A0A7S2YF29</accession>
<gene>
    <name evidence="1" type="ORF">APAL1065_LOCUS15207</name>
</gene>
<reference evidence="1" key="1">
    <citation type="submission" date="2021-01" db="EMBL/GenBank/DDBJ databases">
        <authorList>
            <person name="Corre E."/>
            <person name="Pelletier E."/>
            <person name="Niang G."/>
            <person name="Scheremetjew M."/>
            <person name="Finn R."/>
            <person name="Kale V."/>
            <person name="Holt S."/>
            <person name="Cochrane G."/>
            <person name="Meng A."/>
            <person name="Brown T."/>
            <person name="Cohen L."/>
        </authorList>
    </citation>
    <scope>NUCLEOTIDE SEQUENCE</scope>
    <source>
        <strain evidence="1">CCMP125</strain>
    </source>
</reference>
<evidence type="ECO:0008006" key="2">
    <source>
        <dbReference type="Google" id="ProtNLM"/>
    </source>
</evidence>